<dbReference type="EMBL" id="BSDR01000001">
    <property type="protein sequence ID" value="GLI32904.1"/>
    <property type="molecule type" value="Genomic_DNA"/>
</dbReference>
<protein>
    <recommendedName>
        <fullName evidence="2">Rap1a immunity protein domain-containing protein</fullName>
    </recommendedName>
</protein>
<dbReference type="Pfam" id="PF18602">
    <property type="entry name" value="Rap1a"/>
    <property type="match status" value="1"/>
</dbReference>
<evidence type="ECO:0000259" key="2">
    <source>
        <dbReference type="Pfam" id="PF18602"/>
    </source>
</evidence>
<gene>
    <name evidence="3" type="ORF">DAMNIGENAA_03370</name>
</gene>
<keyword evidence="1" id="KW-0732">Signal</keyword>
<accession>A0A9W6D0U3</accession>
<evidence type="ECO:0000256" key="1">
    <source>
        <dbReference type="SAM" id="SignalP"/>
    </source>
</evidence>
<proteinExistence type="predicted"/>
<name>A0A9W6D0U3_9BACT</name>
<reference evidence="3" key="1">
    <citation type="submission" date="2022-12" db="EMBL/GenBank/DDBJ databases">
        <title>Reference genome sequencing for broad-spectrum identification of bacterial and archaeal isolates by mass spectrometry.</title>
        <authorList>
            <person name="Sekiguchi Y."/>
            <person name="Tourlousse D.M."/>
        </authorList>
    </citation>
    <scope>NUCLEOTIDE SEQUENCE</scope>
    <source>
        <strain evidence="3">ASRB1</strain>
    </source>
</reference>
<dbReference type="Proteomes" id="UP001144372">
    <property type="component" value="Unassembled WGS sequence"/>
</dbReference>
<sequence length="129" mass="14656">MKTNLAILSLLTILMLMAPSLVGAVSEEDFKVKTTRNLLNLCTAPADDPLREEAIHFCHGYLVGAYAYYNAEYSGPDRNPLVCFPDPPPSRNETIGMFIEWAKAHPEYMNEAPVETQFRFLMEKWPCKK</sequence>
<dbReference type="RefSeq" id="WP_281791926.1">
    <property type="nucleotide sequence ID" value="NZ_BSDR01000001.1"/>
</dbReference>
<keyword evidence="4" id="KW-1185">Reference proteome</keyword>
<dbReference type="AlphaFoldDB" id="A0A9W6D0U3"/>
<dbReference type="InterPro" id="IPR041238">
    <property type="entry name" value="Rap1a"/>
</dbReference>
<feature type="chain" id="PRO_5040926578" description="Rap1a immunity protein domain-containing protein" evidence="1">
    <location>
        <begin position="24"/>
        <end position="129"/>
    </location>
</feature>
<feature type="signal peptide" evidence="1">
    <location>
        <begin position="1"/>
        <end position="23"/>
    </location>
</feature>
<evidence type="ECO:0000313" key="4">
    <source>
        <dbReference type="Proteomes" id="UP001144372"/>
    </source>
</evidence>
<comment type="caution">
    <text evidence="3">The sequence shown here is derived from an EMBL/GenBank/DDBJ whole genome shotgun (WGS) entry which is preliminary data.</text>
</comment>
<feature type="domain" description="Rap1a immunity protein" evidence="2">
    <location>
        <begin position="34"/>
        <end position="127"/>
    </location>
</feature>
<evidence type="ECO:0000313" key="3">
    <source>
        <dbReference type="EMBL" id="GLI32904.1"/>
    </source>
</evidence>
<organism evidence="3 4">
    <name type="scientific">Desulforhabdus amnigena</name>
    <dbReference type="NCBI Taxonomy" id="40218"/>
    <lineage>
        <taxon>Bacteria</taxon>
        <taxon>Pseudomonadati</taxon>
        <taxon>Thermodesulfobacteriota</taxon>
        <taxon>Syntrophobacteria</taxon>
        <taxon>Syntrophobacterales</taxon>
        <taxon>Syntrophobacteraceae</taxon>
        <taxon>Desulforhabdus</taxon>
    </lineage>
</organism>